<dbReference type="EMBL" id="CBLY010000008">
    <property type="protein sequence ID" value="CDG32679.1"/>
    <property type="molecule type" value="Genomic_DNA"/>
</dbReference>
<proteinExistence type="predicted"/>
<dbReference type="Gene3D" id="2.40.50.100">
    <property type="match status" value="1"/>
</dbReference>
<organism evidence="9 10">
    <name type="scientific">Parasaccharibacter apium</name>
    <dbReference type="NCBI Taxonomy" id="1510841"/>
    <lineage>
        <taxon>Bacteria</taxon>
        <taxon>Pseudomonadati</taxon>
        <taxon>Pseudomonadota</taxon>
        <taxon>Alphaproteobacteria</taxon>
        <taxon>Acetobacterales</taxon>
        <taxon>Acetobacteraceae</taxon>
        <taxon>Parasaccharibacter</taxon>
    </lineage>
</organism>
<keyword evidence="3 6" id="KW-1133">Transmembrane helix</keyword>
<protein>
    <submittedName>
        <fullName evidence="9">Membrane fusion component of tripartite multidrug resistance system</fullName>
    </submittedName>
</protein>
<keyword evidence="4 6" id="KW-0472">Membrane</keyword>
<dbReference type="Pfam" id="PF25917">
    <property type="entry name" value="BSH_RND"/>
    <property type="match status" value="1"/>
</dbReference>
<evidence type="ECO:0000259" key="7">
    <source>
        <dbReference type="Pfam" id="PF25917"/>
    </source>
</evidence>
<accession>A0A7U7G3W1</accession>
<feature type="transmembrane region" description="Helical" evidence="6">
    <location>
        <begin position="60"/>
        <end position="79"/>
    </location>
</feature>
<name>A0A7U7G3W1_9PROT</name>
<feature type="domain" description="CusB-like beta-barrel" evidence="8">
    <location>
        <begin position="301"/>
        <end position="340"/>
    </location>
</feature>
<dbReference type="Proteomes" id="UP000027590">
    <property type="component" value="Unassembled WGS sequence"/>
</dbReference>
<dbReference type="InterPro" id="IPR058792">
    <property type="entry name" value="Beta-barrel_RND_2"/>
</dbReference>
<dbReference type="Gene3D" id="1.10.287.470">
    <property type="entry name" value="Helix hairpin bin"/>
    <property type="match status" value="2"/>
</dbReference>
<feature type="compositionally biased region" description="Polar residues" evidence="5">
    <location>
        <begin position="28"/>
        <end position="47"/>
    </location>
</feature>
<feature type="region of interest" description="Disordered" evidence="5">
    <location>
        <begin position="28"/>
        <end position="51"/>
    </location>
</feature>
<reference evidence="9 10" key="2">
    <citation type="journal article" date="2014" name="PLoS ONE">
        <title>Evolution of mitochondria reconstructed from the energy metabolism of living bacteria.</title>
        <authorList>
            <person name="Degli Esposti M."/>
            <person name="Chouaia B."/>
            <person name="Comandatore F."/>
            <person name="Crotti E."/>
            <person name="Sassera D."/>
            <person name="Lievens P.M."/>
            <person name="Daffonchio D."/>
            <person name="Bandi C."/>
        </authorList>
    </citation>
    <scope>NUCLEOTIDE SEQUENCE [LARGE SCALE GENOMIC DNA]</scope>
    <source>
        <strain evidence="10">AM169</strain>
    </source>
</reference>
<dbReference type="PANTHER" id="PTHR30386">
    <property type="entry name" value="MEMBRANE FUSION SUBUNIT OF EMRAB-TOLC MULTIDRUG EFFLUX PUMP"/>
    <property type="match status" value="1"/>
</dbReference>
<dbReference type="InterPro" id="IPR058625">
    <property type="entry name" value="MdtA-like_BSH"/>
</dbReference>
<gene>
    <name evidence="9" type="ORF">SACS_1818</name>
</gene>
<evidence type="ECO:0000256" key="2">
    <source>
        <dbReference type="ARBA" id="ARBA00022692"/>
    </source>
</evidence>
<dbReference type="InterPro" id="IPR050739">
    <property type="entry name" value="MFP"/>
</dbReference>
<dbReference type="GO" id="GO:0055085">
    <property type="term" value="P:transmembrane transport"/>
    <property type="evidence" value="ECO:0007669"/>
    <property type="project" value="InterPro"/>
</dbReference>
<evidence type="ECO:0000256" key="5">
    <source>
        <dbReference type="SAM" id="MobiDB-lite"/>
    </source>
</evidence>
<evidence type="ECO:0000256" key="4">
    <source>
        <dbReference type="ARBA" id="ARBA00023136"/>
    </source>
</evidence>
<evidence type="ECO:0000256" key="1">
    <source>
        <dbReference type="ARBA" id="ARBA00004167"/>
    </source>
</evidence>
<sequence>MLVPSCHEVSGRAGRGTDDFHIPEVTMAQSATQSDTQSATQGGQEQQAGRPFRDRGARKLILVLILVMVVLGIGLYLFFNRNKVETDDAYVTGRKISIAAHVSGYVSRLLVDDNQFVHKGDLLVQIDGRDYLAQLHRAEAAVAQAEADMVSYNLSYAVAQKNYPGQLMAAQGALKEAKARLFRAQTDYVRQHRVERAATTQQNIDYARAALDEATASVLQAQGQLTQAEPVDANIGNAYAHYTQAQATLKSAQAELELARQNVDWMDIRAPRDGWVSQRTVEQGNFVQTGQEMFSIVARDVWIVANYKETQLAHMRPGQKAEIEVDAYPQLHLKGHVDTIQKGSGESFSAFPPENATGNFVKTVQRIPVKILIDSGLDDERPLSLGMSVEPTVHVDE</sequence>
<evidence type="ECO:0000256" key="6">
    <source>
        <dbReference type="SAM" id="Phobius"/>
    </source>
</evidence>
<evidence type="ECO:0000259" key="8">
    <source>
        <dbReference type="Pfam" id="PF25954"/>
    </source>
</evidence>
<evidence type="ECO:0000313" key="9">
    <source>
        <dbReference type="EMBL" id="CDG32679.1"/>
    </source>
</evidence>
<dbReference type="Pfam" id="PF25954">
    <property type="entry name" value="Beta-barrel_RND_2"/>
    <property type="match status" value="1"/>
</dbReference>
<dbReference type="AlphaFoldDB" id="A0A7U7G3W1"/>
<comment type="subcellular location">
    <subcellularLocation>
        <location evidence="1">Membrane</location>
        <topology evidence="1">Single-pass membrane protein</topology>
    </subcellularLocation>
</comment>
<evidence type="ECO:0000313" key="10">
    <source>
        <dbReference type="Proteomes" id="UP000027590"/>
    </source>
</evidence>
<dbReference type="Gene3D" id="2.40.30.170">
    <property type="match status" value="1"/>
</dbReference>
<reference evidence="9 10" key="1">
    <citation type="journal article" date="2014" name="Genome Biol. Evol.">
        <title>Acetic acid bacteria genomes reveal functional traits for adaptation to life in insect guts.</title>
        <authorList>
            <person name="Chouaia B."/>
            <person name="Gaiarsa S."/>
            <person name="Crotti E."/>
            <person name="Comandatore F."/>
            <person name="Degli Esposti M."/>
            <person name="Ricci I."/>
            <person name="Alma A."/>
            <person name="Favia G."/>
            <person name="Bandi C."/>
            <person name="Daffonchio D."/>
        </authorList>
    </citation>
    <scope>NUCLEOTIDE SEQUENCE [LARGE SCALE GENOMIC DNA]</scope>
    <source>
        <strain evidence="10">AM169</strain>
    </source>
</reference>
<comment type="caution">
    <text evidence="9">The sequence shown here is derived from an EMBL/GenBank/DDBJ whole genome shotgun (WGS) entry which is preliminary data.</text>
</comment>
<dbReference type="GO" id="GO:0016020">
    <property type="term" value="C:membrane"/>
    <property type="evidence" value="ECO:0007669"/>
    <property type="project" value="UniProtKB-SubCell"/>
</dbReference>
<evidence type="ECO:0000256" key="3">
    <source>
        <dbReference type="ARBA" id="ARBA00022989"/>
    </source>
</evidence>
<dbReference type="PANTHER" id="PTHR30386:SF26">
    <property type="entry name" value="TRANSPORT PROTEIN COMB"/>
    <property type="match status" value="1"/>
</dbReference>
<keyword evidence="2 6" id="KW-0812">Transmembrane</keyword>
<dbReference type="SUPFAM" id="SSF111369">
    <property type="entry name" value="HlyD-like secretion proteins"/>
    <property type="match status" value="2"/>
</dbReference>
<feature type="domain" description="Multidrug resistance protein MdtA-like barrel-sandwich hybrid" evidence="7">
    <location>
        <begin position="94"/>
        <end position="297"/>
    </location>
</feature>